<comment type="caution">
    <text evidence="2">The sequence shown here is derived from an EMBL/GenBank/DDBJ whole genome shotgun (WGS) entry which is preliminary data.</text>
</comment>
<reference evidence="2 3" key="1">
    <citation type="journal article" date="2018" name="ISME J.">
        <title>A methanotrophic archaeon couples anaerobic oxidation of methane to Fe(III) reduction.</title>
        <authorList>
            <person name="Cai C."/>
            <person name="Leu A.O."/>
            <person name="Xie G.J."/>
            <person name="Guo J."/>
            <person name="Feng Y."/>
            <person name="Zhao J.X."/>
            <person name="Tyson G.W."/>
            <person name="Yuan Z."/>
            <person name="Hu S."/>
        </authorList>
    </citation>
    <scope>NUCLEOTIDE SEQUENCE [LARGE SCALE GENOMIC DNA]</scope>
    <source>
        <strain evidence="2">FeB_12</strain>
    </source>
</reference>
<sequence length="176" mass="21175">MDLKILGPRNRLLDERTESFSLQWTQEALLRHDYKTALAQLRYIDSTGEVKKMQKLQTYDERLAAFNAFWAQHDPTPGTKENEAKREFYRRVAYANRKFAHMRQPGWRTDRGRIYIIYGEPDQIDDVPMAANYLPYQVWHYYHEGPYRQFTFVDENEDGDYRLQYPYDGLGMRPNF</sequence>
<accession>A0A855X0A4</accession>
<organism evidence="2 3">
    <name type="scientific">candidate division GN15 bacterium</name>
    <dbReference type="NCBI Taxonomy" id="2072418"/>
    <lineage>
        <taxon>Bacteria</taxon>
        <taxon>candidate division GN15</taxon>
    </lineage>
</organism>
<gene>
    <name evidence="2" type="ORF">C3F09_07210</name>
</gene>
<evidence type="ECO:0000313" key="2">
    <source>
        <dbReference type="EMBL" id="PWB72045.1"/>
    </source>
</evidence>
<evidence type="ECO:0000259" key="1">
    <source>
        <dbReference type="Pfam" id="PF20094"/>
    </source>
</evidence>
<evidence type="ECO:0000313" key="3">
    <source>
        <dbReference type="Proteomes" id="UP000250918"/>
    </source>
</evidence>
<dbReference type="InterPro" id="IPR030959">
    <property type="entry name" value="GWxTD_dom"/>
</dbReference>
<dbReference type="Proteomes" id="UP000250918">
    <property type="component" value="Unassembled WGS sequence"/>
</dbReference>
<dbReference type="NCBIfam" id="TIGR04514">
    <property type="entry name" value="GWxTD_dom"/>
    <property type="match status" value="1"/>
</dbReference>
<name>A0A855X0A4_9BACT</name>
<protein>
    <recommendedName>
        <fullName evidence="1">GWxTD domain-containing protein</fullName>
    </recommendedName>
</protein>
<feature type="domain" description="GWxTD" evidence="1">
    <location>
        <begin position="34"/>
        <end position="163"/>
    </location>
</feature>
<dbReference type="AlphaFoldDB" id="A0A855X0A4"/>
<dbReference type="EMBL" id="PQAP01000097">
    <property type="protein sequence ID" value="PWB72045.1"/>
    <property type="molecule type" value="Genomic_DNA"/>
</dbReference>
<proteinExistence type="predicted"/>
<dbReference type="Pfam" id="PF20094">
    <property type="entry name" value="GWxTD_dom"/>
    <property type="match status" value="1"/>
</dbReference>